<dbReference type="GO" id="GO:0071577">
    <property type="term" value="P:zinc ion transmembrane transport"/>
    <property type="evidence" value="ECO:0000318"/>
    <property type="project" value="GO_Central"/>
</dbReference>
<comment type="subcellular location">
    <subcellularLocation>
        <location evidence="1">Membrane</location>
        <topology evidence="1">Multi-pass membrane protein</topology>
    </subcellularLocation>
</comment>
<reference evidence="6" key="2">
    <citation type="journal article" date="2007" name="Science">
        <title>Draft genome sequence of the sexually transmitted pathogen Trichomonas vaginalis.</title>
        <authorList>
            <person name="Carlton J.M."/>
            <person name="Hirt R.P."/>
            <person name="Silva J.C."/>
            <person name="Delcher A.L."/>
            <person name="Schatz M."/>
            <person name="Zhao Q."/>
            <person name="Wortman J.R."/>
            <person name="Bidwell S.L."/>
            <person name="Alsmark U.C.M."/>
            <person name="Besteiro S."/>
            <person name="Sicheritz-Ponten T."/>
            <person name="Noel C.J."/>
            <person name="Dacks J.B."/>
            <person name="Foster P.G."/>
            <person name="Simillion C."/>
            <person name="Van de Peer Y."/>
            <person name="Miranda-Saavedra D."/>
            <person name="Barton G.J."/>
            <person name="Westrop G.D."/>
            <person name="Mueller S."/>
            <person name="Dessi D."/>
            <person name="Fiori P.L."/>
            <person name="Ren Q."/>
            <person name="Paulsen I."/>
            <person name="Zhang H."/>
            <person name="Bastida-Corcuera F.D."/>
            <person name="Simoes-Barbosa A."/>
            <person name="Brown M.T."/>
            <person name="Hayes R.D."/>
            <person name="Mukherjee M."/>
            <person name="Okumura C.Y."/>
            <person name="Schneider R."/>
            <person name="Smith A.J."/>
            <person name="Vanacova S."/>
            <person name="Villalvazo M."/>
            <person name="Haas B.J."/>
            <person name="Pertea M."/>
            <person name="Feldblyum T.V."/>
            <person name="Utterback T.R."/>
            <person name="Shu C.L."/>
            <person name="Osoegawa K."/>
            <person name="de Jong P.J."/>
            <person name="Hrdy I."/>
            <person name="Horvathova L."/>
            <person name="Zubacova Z."/>
            <person name="Dolezal P."/>
            <person name="Malik S.B."/>
            <person name="Logsdon J.M. Jr."/>
            <person name="Henze K."/>
            <person name="Gupta A."/>
            <person name="Wang C.C."/>
            <person name="Dunne R.L."/>
            <person name="Upcroft J.A."/>
            <person name="Upcroft P."/>
            <person name="White O."/>
            <person name="Salzberg S.L."/>
            <person name="Tang P."/>
            <person name="Chiu C.-H."/>
            <person name="Lee Y.-S."/>
            <person name="Embley T.M."/>
            <person name="Coombs G.H."/>
            <person name="Mottram J.C."/>
            <person name="Tachezy J."/>
            <person name="Fraser-Liggett C.M."/>
            <person name="Johnson P.J."/>
        </authorList>
    </citation>
    <scope>NUCLEOTIDE SEQUENCE [LARGE SCALE GENOMIC DNA]</scope>
    <source>
        <strain evidence="6">G3</strain>
    </source>
</reference>
<accession>A2DZG2</accession>
<keyword evidence="2 5" id="KW-0812">Transmembrane</keyword>
<dbReference type="KEGG" id="tva:4772148"/>
<dbReference type="FunCoup" id="A2DZG2">
    <property type="interactions" value="245"/>
</dbReference>
<dbReference type="OrthoDB" id="448280at2759"/>
<dbReference type="PANTHER" id="PTHR11040">
    <property type="entry name" value="ZINC/IRON TRANSPORTER"/>
    <property type="match status" value="1"/>
</dbReference>
<keyword evidence="3 5" id="KW-1133">Transmembrane helix</keyword>
<reference evidence="6" key="1">
    <citation type="submission" date="2006-10" db="EMBL/GenBank/DDBJ databases">
        <authorList>
            <person name="Amadeo P."/>
            <person name="Zhao Q."/>
            <person name="Wortman J."/>
            <person name="Fraser-Liggett C."/>
            <person name="Carlton J."/>
        </authorList>
    </citation>
    <scope>NUCLEOTIDE SEQUENCE</scope>
    <source>
        <strain evidence="6">G3</strain>
    </source>
</reference>
<feature type="transmembrane region" description="Helical" evidence="5">
    <location>
        <begin position="158"/>
        <end position="178"/>
    </location>
</feature>
<dbReference type="Pfam" id="PF02535">
    <property type="entry name" value="Zip"/>
    <property type="match status" value="1"/>
</dbReference>
<feature type="transmembrane region" description="Helical" evidence="5">
    <location>
        <begin position="37"/>
        <end position="56"/>
    </location>
</feature>
<dbReference type="PANTHER" id="PTHR11040:SF140">
    <property type="entry name" value="ZRT (ZRT), IRT- (IRT-) LIKE PROTEIN TRANSPORTER"/>
    <property type="match status" value="1"/>
</dbReference>
<dbReference type="Proteomes" id="UP000001542">
    <property type="component" value="Unassembled WGS sequence"/>
</dbReference>
<dbReference type="RefSeq" id="XP_001326389.1">
    <property type="nucleotide sequence ID" value="XM_001326354.1"/>
</dbReference>
<dbReference type="AlphaFoldDB" id="A2DZG2"/>
<evidence type="ECO:0000256" key="1">
    <source>
        <dbReference type="ARBA" id="ARBA00004141"/>
    </source>
</evidence>
<dbReference type="STRING" id="5722.A2DZG2"/>
<sequence>MKTQIEHLKFGWSSVFLVMGLVSSVLPLFIKSISFLSVLDSFAGGVFLGAALVHLIPEGIENLNKSEIPLGSLLCLAGFLVMYLIESFGSHGHDHGASHNHDHDKNGKHNDELADDHKVKAKLINRLSPSSKAIYIALLFHSFVEAISLGVVNDLTVLKSLIYALAGHYPAEVFSLGLQIFGNKISKTKYFAMMCFYSFVTPFTIIASYYVGKACNETVSGCVVAISSGIFAFVAFHELSEALEKIHESNGKSKFYHLIAILIGALWMAGLAIGDHEHEHGHQHHHDL</sequence>
<dbReference type="VEuPathDB" id="TrichDB:TVAG_372990"/>
<evidence type="ECO:0000313" key="7">
    <source>
        <dbReference type="Proteomes" id="UP000001542"/>
    </source>
</evidence>
<evidence type="ECO:0000256" key="3">
    <source>
        <dbReference type="ARBA" id="ARBA00022989"/>
    </source>
</evidence>
<evidence type="ECO:0000256" key="2">
    <source>
        <dbReference type="ARBA" id="ARBA00022692"/>
    </source>
</evidence>
<dbReference type="InParanoid" id="A2DZG2"/>
<organism evidence="6 7">
    <name type="scientific">Trichomonas vaginalis (strain ATCC PRA-98 / G3)</name>
    <dbReference type="NCBI Taxonomy" id="412133"/>
    <lineage>
        <taxon>Eukaryota</taxon>
        <taxon>Metamonada</taxon>
        <taxon>Parabasalia</taxon>
        <taxon>Trichomonadida</taxon>
        <taxon>Trichomonadidae</taxon>
        <taxon>Trichomonas</taxon>
    </lineage>
</organism>
<evidence type="ECO:0000313" key="6">
    <source>
        <dbReference type="EMBL" id="EAY14166.1"/>
    </source>
</evidence>
<keyword evidence="4 5" id="KW-0472">Membrane</keyword>
<keyword evidence="7" id="KW-1185">Reference proteome</keyword>
<feature type="transmembrane region" description="Helical" evidence="5">
    <location>
        <begin position="133"/>
        <end position="152"/>
    </location>
</feature>
<dbReference type="EMBL" id="DS113274">
    <property type="protein sequence ID" value="EAY14166.1"/>
    <property type="molecule type" value="Genomic_DNA"/>
</dbReference>
<feature type="transmembrane region" description="Helical" evidence="5">
    <location>
        <begin position="218"/>
        <end position="236"/>
    </location>
</feature>
<dbReference type="SMR" id="A2DZG2"/>
<gene>
    <name evidence="6" type="ORF">TVAG_372990</name>
</gene>
<feature type="transmembrane region" description="Helical" evidence="5">
    <location>
        <begin position="190"/>
        <end position="212"/>
    </location>
</feature>
<dbReference type="eggNOG" id="KOG1558">
    <property type="taxonomic scope" value="Eukaryota"/>
</dbReference>
<feature type="transmembrane region" description="Helical" evidence="5">
    <location>
        <begin position="256"/>
        <end position="274"/>
    </location>
</feature>
<evidence type="ECO:0000256" key="4">
    <source>
        <dbReference type="ARBA" id="ARBA00023136"/>
    </source>
</evidence>
<dbReference type="GO" id="GO:0016020">
    <property type="term" value="C:membrane"/>
    <property type="evidence" value="ECO:0000318"/>
    <property type="project" value="GO_Central"/>
</dbReference>
<protein>
    <submittedName>
        <fullName evidence="6">ZIP Zinc transporter family protein</fullName>
    </submittedName>
</protein>
<feature type="transmembrane region" description="Helical" evidence="5">
    <location>
        <begin position="68"/>
        <end position="85"/>
    </location>
</feature>
<dbReference type="GO" id="GO:0005385">
    <property type="term" value="F:zinc ion transmembrane transporter activity"/>
    <property type="evidence" value="ECO:0000318"/>
    <property type="project" value="GO_Central"/>
</dbReference>
<evidence type="ECO:0000256" key="5">
    <source>
        <dbReference type="SAM" id="Phobius"/>
    </source>
</evidence>
<proteinExistence type="predicted"/>
<dbReference type="InterPro" id="IPR003689">
    <property type="entry name" value="ZIP"/>
</dbReference>
<name>A2DZG2_TRIV3</name>
<feature type="transmembrane region" description="Helical" evidence="5">
    <location>
        <begin position="12"/>
        <end position="30"/>
    </location>
</feature>
<dbReference type="VEuPathDB" id="TrichDB:TVAGG3_0041180"/>